<evidence type="ECO:0000256" key="9">
    <source>
        <dbReference type="ARBA" id="ARBA00044878"/>
    </source>
</evidence>
<comment type="catalytic activity">
    <reaction evidence="13">
        <text>L-alpha-aminoacyl-L-lysine(out) = L-alpha-aminoacyl-L-lysine(in)</text>
        <dbReference type="Rhea" id="RHEA:79383"/>
        <dbReference type="ChEBI" id="CHEBI:229966"/>
    </reaction>
</comment>
<comment type="catalytic activity">
    <reaction evidence="19">
        <text>L-alanyl-L-lysine(out) = L-alanyl-L-lysine(in)</text>
        <dbReference type="Rhea" id="RHEA:79415"/>
        <dbReference type="ChEBI" id="CHEBI:192470"/>
    </reaction>
</comment>
<keyword evidence="5 26" id="KW-1133">Transmembrane helix</keyword>
<comment type="subcellular location">
    <subcellularLocation>
        <location evidence="1">Lysosome membrane</location>
        <topology evidence="1">Multi-pass membrane protein</topology>
    </subcellularLocation>
</comment>
<dbReference type="Proteomes" id="UP000267029">
    <property type="component" value="Unassembled WGS sequence"/>
</dbReference>
<comment type="catalytic activity">
    <reaction evidence="20">
        <text>L-lysyl-glycine(out) = L-lysyl-glycine(in)</text>
        <dbReference type="Rhea" id="RHEA:79407"/>
        <dbReference type="ChEBI" id="CHEBI:191202"/>
    </reaction>
</comment>
<dbReference type="EMBL" id="UXSR01005749">
    <property type="protein sequence ID" value="VDD83516.1"/>
    <property type="molecule type" value="Genomic_DNA"/>
</dbReference>
<feature type="domain" description="Major facilitator superfamily (MFS) profile" evidence="27">
    <location>
        <begin position="30"/>
        <end position="447"/>
    </location>
</feature>
<dbReference type="WBParaSite" id="MCU_009053-RB">
    <property type="protein sequence ID" value="MCU_009053-RB"/>
    <property type="gene ID" value="MCU_009053"/>
</dbReference>
<comment type="catalytic activity">
    <reaction evidence="10">
        <text>L-alpha-aminoacyl-L-arginine(out) = L-alpha-aminoacyl-L-arginine(in)</text>
        <dbReference type="Rhea" id="RHEA:79367"/>
        <dbReference type="ChEBI" id="CHEBI:229968"/>
    </reaction>
</comment>
<evidence type="ECO:0000256" key="24">
    <source>
        <dbReference type="ARBA" id="ARBA00046376"/>
    </source>
</evidence>
<evidence type="ECO:0000256" key="1">
    <source>
        <dbReference type="ARBA" id="ARBA00004155"/>
    </source>
</evidence>
<dbReference type="Pfam" id="PF07690">
    <property type="entry name" value="MFS_1"/>
    <property type="match status" value="1"/>
</dbReference>
<evidence type="ECO:0000256" key="8">
    <source>
        <dbReference type="ARBA" id="ARBA00044876"/>
    </source>
</evidence>
<dbReference type="InterPro" id="IPR036259">
    <property type="entry name" value="MFS_trans_sf"/>
</dbReference>
<evidence type="ECO:0000256" key="21">
    <source>
        <dbReference type="ARBA" id="ARBA00044985"/>
    </source>
</evidence>
<comment type="catalytic activity">
    <reaction evidence="15">
        <text>L-arginyl-L-alpha-amino acid(out) = L-arginyl-L-alpha-amino acid(in)</text>
        <dbReference type="Rhea" id="RHEA:79371"/>
        <dbReference type="ChEBI" id="CHEBI:84315"/>
    </reaction>
</comment>
<evidence type="ECO:0000256" key="6">
    <source>
        <dbReference type="ARBA" id="ARBA00023136"/>
    </source>
</evidence>
<keyword evidence="6 26" id="KW-0472">Membrane</keyword>
<evidence type="ECO:0000256" key="26">
    <source>
        <dbReference type="SAM" id="Phobius"/>
    </source>
</evidence>
<feature type="transmembrane region" description="Helical" evidence="26">
    <location>
        <begin position="357"/>
        <end position="378"/>
    </location>
</feature>
<accession>A0A0R3UNX0</accession>
<reference evidence="28 29" key="1">
    <citation type="submission" date="2018-10" db="EMBL/GenBank/DDBJ databases">
        <authorList>
            <consortium name="Pathogen Informatics"/>
        </authorList>
    </citation>
    <scope>NUCLEOTIDE SEQUENCE [LARGE SCALE GENOMIC DNA]</scope>
</reference>
<dbReference type="CDD" id="cd17340">
    <property type="entry name" value="MFS_MFSD1"/>
    <property type="match status" value="1"/>
</dbReference>
<evidence type="ECO:0000313" key="30">
    <source>
        <dbReference type="WBParaSite" id="MCU_009053-RB"/>
    </source>
</evidence>
<feature type="transmembrane region" description="Helical" evidence="26">
    <location>
        <begin position="157"/>
        <end position="176"/>
    </location>
</feature>
<evidence type="ECO:0000256" key="16">
    <source>
        <dbReference type="ARBA" id="ARBA00044900"/>
    </source>
</evidence>
<evidence type="ECO:0000256" key="2">
    <source>
        <dbReference type="ARBA" id="ARBA00008335"/>
    </source>
</evidence>
<comment type="function">
    <text evidence="23">Lysosomal dipeptide uniporter that selectively exports lysine, arginine or histidine-containing dipeptides with a net positive charge from the lysosome lumen into the cytosol. Could play a role in a specific type of protein O-glycosylation indirectly regulating macrophages migration and tissue invasion. Also essential for liver homeostasis.</text>
</comment>
<protein>
    <recommendedName>
        <fullName evidence="21">Lysosomal dipeptide transporter MFSD1</fullName>
    </recommendedName>
    <alternativeName>
        <fullName evidence="22">Major facilitator superfamily domain-containing protein 1</fullName>
    </alternativeName>
</protein>
<evidence type="ECO:0000313" key="28">
    <source>
        <dbReference type="EMBL" id="VDD83516.1"/>
    </source>
</evidence>
<dbReference type="Gene3D" id="1.20.1250.20">
    <property type="entry name" value="MFS general substrate transporter like domains"/>
    <property type="match status" value="2"/>
</dbReference>
<evidence type="ECO:0000256" key="25">
    <source>
        <dbReference type="SAM" id="MobiDB-lite"/>
    </source>
</evidence>
<feature type="transmembrane region" description="Helical" evidence="26">
    <location>
        <begin position="302"/>
        <end position="323"/>
    </location>
</feature>
<dbReference type="InterPro" id="IPR020846">
    <property type="entry name" value="MFS_dom"/>
</dbReference>
<comment type="catalytic activity">
    <reaction evidence="9">
        <text>L-histidyl-glycine(out) = L-histidyl-glycine(in)</text>
        <dbReference type="Rhea" id="RHEA:79395"/>
        <dbReference type="ChEBI" id="CHEBI:229957"/>
    </reaction>
</comment>
<comment type="catalytic activity">
    <reaction evidence="16">
        <text>L-lysyl-L-lysine(out) = L-lysyl-L-lysine(in)</text>
        <dbReference type="Rhea" id="RHEA:79403"/>
        <dbReference type="ChEBI" id="CHEBI:229956"/>
    </reaction>
</comment>
<evidence type="ECO:0000256" key="4">
    <source>
        <dbReference type="ARBA" id="ARBA00022692"/>
    </source>
</evidence>
<keyword evidence="29" id="KW-1185">Reference proteome</keyword>
<sequence>MPDLPSELIAQRYCCGSLCNPRSPVHRYAMLFFICLMSFGSYFCYDNPAALQDAFLTDLNLSVAQFMNLYAFYSWPNVILSFIGGLFIDRVIGIRWGAILFSSIIFFGQCLFSLGSFLSSVYLMYFARFVFGVGGESLSVAQNAYATAWYPPNELNFVFGLSLSVARIGSTVNMNTMRPLYKAMGSAFHLTGGKRMAATLLVASVTCLFSIGCAISLAFFYRRYVKARLESLLSVETSGESSQEAAAPQEEVIQLKDILHFPPPIWLICIICVAYYVTVFPLISLGLVFFKRKYGLDPAHAAALNSLVFIVSAVASPIVGAAIDFFGYNLTWVTVGIAMAATCHACFAFTAALPSPFLLMLCLGLSYSILASSLWPLVGVVLPQHQRATAYGLVQSVQNLGLGLASFLAGYIVDTKGYMVLEMFFLMCNAFALLATVLLFLWDVKNGRRLNSAHTRTKATPVKPEEEAEVGGGGGGSGGGEDEEEEDAPPTSSDTAPLVS</sequence>
<dbReference type="PANTHER" id="PTHR23512">
    <property type="entry name" value="MAJOR FACILITATOR SUPERFAMILY DOMAIN-CONTAINING PROTEIN 1"/>
    <property type="match status" value="1"/>
</dbReference>
<dbReference type="AlphaFoldDB" id="A0A0R3UNX0"/>
<reference evidence="30" key="2">
    <citation type="submission" date="2019-11" db="UniProtKB">
        <authorList>
            <consortium name="WormBaseParasite"/>
        </authorList>
    </citation>
    <scope>IDENTIFICATION</scope>
</reference>
<feature type="transmembrane region" description="Helical" evidence="26">
    <location>
        <begin position="28"/>
        <end position="45"/>
    </location>
</feature>
<evidence type="ECO:0000256" key="11">
    <source>
        <dbReference type="ARBA" id="ARBA00044884"/>
    </source>
</evidence>
<feature type="transmembrane region" description="Helical" evidence="26">
    <location>
        <begin position="94"/>
        <end position="118"/>
    </location>
</feature>
<dbReference type="GO" id="GO:0022857">
    <property type="term" value="F:transmembrane transporter activity"/>
    <property type="evidence" value="ECO:0007669"/>
    <property type="project" value="InterPro"/>
</dbReference>
<dbReference type="OrthoDB" id="424834at2759"/>
<dbReference type="InterPro" id="IPR011701">
    <property type="entry name" value="MFS"/>
</dbReference>
<comment type="catalytic activity">
    <reaction evidence="8">
        <text>L-lysyl-L-alanine(out) = L-lysyl-L-alanine(in)</text>
        <dbReference type="Rhea" id="RHEA:79399"/>
        <dbReference type="ChEBI" id="CHEBI:229954"/>
    </reaction>
</comment>
<comment type="catalytic activity">
    <reaction evidence="11">
        <text>L-alpha-aminoacyl-L-histidine(out) = L-alpha-aminoacyl-L-histidine(in)</text>
        <dbReference type="Rhea" id="RHEA:79375"/>
        <dbReference type="ChEBI" id="CHEBI:229967"/>
    </reaction>
</comment>
<comment type="subunit">
    <text evidence="24">Homodimer. Interacts with lysosomal protein GLMP (via lumenal domain); the interaction starts while both proteins are still in the endoplasmic reticulum and is required for stabilization of MFSD1 in lysosomes but has no direct effect on its targeting to lysosomes or transporter activity.</text>
</comment>
<keyword evidence="3" id="KW-0813">Transport</keyword>
<evidence type="ECO:0000256" key="18">
    <source>
        <dbReference type="ARBA" id="ARBA00044912"/>
    </source>
</evidence>
<evidence type="ECO:0000313" key="29">
    <source>
        <dbReference type="Proteomes" id="UP000267029"/>
    </source>
</evidence>
<gene>
    <name evidence="28" type="ORF">MCOS_LOCUS9519</name>
</gene>
<dbReference type="PANTHER" id="PTHR23512:SF3">
    <property type="entry name" value="MAJOR FACILITATOR SUPERFAMILY DOMAIN-CONTAINING PROTEIN 1"/>
    <property type="match status" value="1"/>
</dbReference>
<evidence type="ECO:0000259" key="27">
    <source>
        <dbReference type="PROSITE" id="PS50850"/>
    </source>
</evidence>
<proteinExistence type="inferred from homology"/>
<evidence type="ECO:0000256" key="10">
    <source>
        <dbReference type="ARBA" id="ARBA00044881"/>
    </source>
</evidence>
<feature type="transmembrane region" description="Helical" evidence="26">
    <location>
        <begin position="420"/>
        <end position="442"/>
    </location>
</feature>
<feature type="transmembrane region" description="Helical" evidence="26">
    <location>
        <begin position="197"/>
        <end position="221"/>
    </location>
</feature>
<comment type="catalytic activity">
    <reaction evidence="18">
        <text>L-histidyl-L-alpha-amino acid(out) = L-histidyl-L-alpha-amino acid(in)</text>
        <dbReference type="Rhea" id="RHEA:79379"/>
        <dbReference type="ChEBI" id="CHEBI:229964"/>
    </reaction>
</comment>
<feature type="compositionally biased region" description="Gly residues" evidence="25">
    <location>
        <begin position="470"/>
        <end position="479"/>
    </location>
</feature>
<feature type="transmembrane region" description="Helical" evidence="26">
    <location>
        <begin position="329"/>
        <end position="350"/>
    </location>
</feature>
<dbReference type="STRING" id="53468.A0A0R3UNX0"/>
<comment type="catalytic activity">
    <reaction evidence="17">
        <text>L-arginyl-glycine(out) = L-arginyl-glycine(in)</text>
        <dbReference type="Rhea" id="RHEA:79391"/>
        <dbReference type="ChEBI" id="CHEBI:229955"/>
    </reaction>
</comment>
<organism evidence="30">
    <name type="scientific">Mesocestoides corti</name>
    <name type="common">Flatworm</name>
    <dbReference type="NCBI Taxonomy" id="53468"/>
    <lineage>
        <taxon>Eukaryota</taxon>
        <taxon>Metazoa</taxon>
        <taxon>Spiralia</taxon>
        <taxon>Lophotrochozoa</taxon>
        <taxon>Platyhelminthes</taxon>
        <taxon>Cestoda</taxon>
        <taxon>Eucestoda</taxon>
        <taxon>Cyclophyllidea</taxon>
        <taxon>Mesocestoididae</taxon>
        <taxon>Mesocestoides</taxon>
    </lineage>
</organism>
<feature type="transmembrane region" description="Helical" evidence="26">
    <location>
        <begin position="390"/>
        <end position="413"/>
    </location>
</feature>
<feature type="compositionally biased region" description="Polar residues" evidence="25">
    <location>
        <begin position="490"/>
        <end position="500"/>
    </location>
</feature>
<comment type="similarity">
    <text evidence="2">Belongs to the major facilitator superfamily.</text>
</comment>
<evidence type="ECO:0000256" key="22">
    <source>
        <dbReference type="ARBA" id="ARBA00045018"/>
    </source>
</evidence>
<evidence type="ECO:0000256" key="13">
    <source>
        <dbReference type="ARBA" id="ARBA00044893"/>
    </source>
</evidence>
<evidence type="ECO:0000256" key="23">
    <source>
        <dbReference type="ARBA" id="ARBA00045709"/>
    </source>
</evidence>
<name>A0A0R3UNX0_MESCO</name>
<dbReference type="InterPro" id="IPR052187">
    <property type="entry name" value="MFSD1"/>
</dbReference>
<evidence type="ECO:0000256" key="7">
    <source>
        <dbReference type="ARBA" id="ARBA00023228"/>
    </source>
</evidence>
<feature type="transmembrane region" description="Helical" evidence="26">
    <location>
        <begin position="66"/>
        <end position="88"/>
    </location>
</feature>
<evidence type="ECO:0000256" key="14">
    <source>
        <dbReference type="ARBA" id="ARBA00044898"/>
    </source>
</evidence>
<dbReference type="PROSITE" id="PS50850">
    <property type="entry name" value="MFS"/>
    <property type="match status" value="1"/>
</dbReference>
<comment type="catalytic activity">
    <reaction evidence="12">
        <text>L-lysyl-L-alpha-amino acid(out) = L-lysyl-L-alpha-amino acid(in)</text>
        <dbReference type="Rhea" id="RHEA:79387"/>
        <dbReference type="ChEBI" id="CHEBI:229965"/>
    </reaction>
</comment>
<keyword evidence="7" id="KW-0458">Lysosome</keyword>
<dbReference type="GO" id="GO:0005765">
    <property type="term" value="C:lysosomal membrane"/>
    <property type="evidence" value="ECO:0007669"/>
    <property type="project" value="UniProtKB-SubCell"/>
</dbReference>
<feature type="region of interest" description="Disordered" evidence="25">
    <location>
        <begin position="453"/>
        <end position="500"/>
    </location>
</feature>
<comment type="catalytic activity">
    <reaction evidence="14">
        <text>L-aspartyl-L-lysine(out) = L-aspartyl-L-lysine(in)</text>
        <dbReference type="Rhea" id="RHEA:79411"/>
        <dbReference type="ChEBI" id="CHEBI:229953"/>
    </reaction>
</comment>
<evidence type="ECO:0000256" key="19">
    <source>
        <dbReference type="ARBA" id="ARBA00044919"/>
    </source>
</evidence>
<evidence type="ECO:0000256" key="20">
    <source>
        <dbReference type="ARBA" id="ARBA00044924"/>
    </source>
</evidence>
<evidence type="ECO:0000256" key="12">
    <source>
        <dbReference type="ARBA" id="ARBA00044891"/>
    </source>
</evidence>
<evidence type="ECO:0000256" key="17">
    <source>
        <dbReference type="ARBA" id="ARBA00044903"/>
    </source>
</evidence>
<evidence type="ECO:0000256" key="3">
    <source>
        <dbReference type="ARBA" id="ARBA00022448"/>
    </source>
</evidence>
<evidence type="ECO:0000256" key="15">
    <source>
        <dbReference type="ARBA" id="ARBA00044899"/>
    </source>
</evidence>
<feature type="transmembrane region" description="Helical" evidence="26">
    <location>
        <begin position="265"/>
        <end position="290"/>
    </location>
</feature>
<dbReference type="SUPFAM" id="SSF103473">
    <property type="entry name" value="MFS general substrate transporter"/>
    <property type="match status" value="1"/>
</dbReference>
<evidence type="ECO:0000256" key="5">
    <source>
        <dbReference type="ARBA" id="ARBA00022989"/>
    </source>
</evidence>
<keyword evidence="4 26" id="KW-0812">Transmembrane</keyword>